<dbReference type="Gene3D" id="3.40.47.10">
    <property type="match status" value="1"/>
</dbReference>
<accession>A0ABR9PVK0</accession>
<keyword evidence="7" id="KW-1185">Reference proteome</keyword>
<protein>
    <submittedName>
        <fullName evidence="6">Beta-ketoacyl-[acyl-carrier-protein] synthase family protein</fullName>
    </submittedName>
</protein>
<evidence type="ECO:0000256" key="2">
    <source>
        <dbReference type="ARBA" id="ARBA00022679"/>
    </source>
</evidence>
<dbReference type="RefSeq" id="WP_193429140.1">
    <property type="nucleotide sequence ID" value="NZ_CBCSIP010000027.1"/>
</dbReference>
<dbReference type="InterPro" id="IPR014031">
    <property type="entry name" value="Ketoacyl_synth_C"/>
</dbReference>
<dbReference type="PROSITE" id="PS52004">
    <property type="entry name" value="KS3_2"/>
    <property type="match status" value="1"/>
</dbReference>
<feature type="region of interest" description="Disordered" evidence="4">
    <location>
        <begin position="54"/>
        <end position="106"/>
    </location>
</feature>
<evidence type="ECO:0000256" key="1">
    <source>
        <dbReference type="ARBA" id="ARBA00008467"/>
    </source>
</evidence>
<dbReference type="Pfam" id="PF00109">
    <property type="entry name" value="ketoacyl-synt"/>
    <property type="match status" value="1"/>
</dbReference>
<name>A0ABR9PVK0_9BACT</name>
<dbReference type="InterPro" id="IPR020841">
    <property type="entry name" value="PKS_Beta-ketoAc_synthase_dom"/>
</dbReference>
<reference evidence="6 7" key="1">
    <citation type="submission" date="2020-02" db="EMBL/GenBank/DDBJ databases">
        <authorList>
            <person name="Babadi Z.K."/>
            <person name="Risdian C."/>
            <person name="Ebrahimipour G.H."/>
            <person name="Wink J."/>
        </authorList>
    </citation>
    <scope>NUCLEOTIDE SEQUENCE [LARGE SCALE GENOMIC DNA]</scope>
    <source>
        <strain evidence="6 7">ZKHCc1 1396</strain>
    </source>
</reference>
<dbReference type="InterPro" id="IPR000794">
    <property type="entry name" value="Beta-ketoacyl_synthase"/>
</dbReference>
<dbReference type="InterPro" id="IPR014030">
    <property type="entry name" value="Ketoacyl_synth_N"/>
</dbReference>
<dbReference type="Proteomes" id="UP001516472">
    <property type="component" value="Unassembled WGS sequence"/>
</dbReference>
<dbReference type="EMBL" id="JAAIYO010000010">
    <property type="protein sequence ID" value="MBE4751940.1"/>
    <property type="molecule type" value="Genomic_DNA"/>
</dbReference>
<dbReference type="SUPFAM" id="SSF53901">
    <property type="entry name" value="Thiolase-like"/>
    <property type="match status" value="2"/>
</dbReference>
<comment type="caution">
    <text evidence="6">The sequence shown here is derived from an EMBL/GenBank/DDBJ whole genome shotgun (WGS) entry which is preliminary data.</text>
</comment>
<feature type="domain" description="Ketosynthase family 3 (KS3)" evidence="5">
    <location>
        <begin position="2"/>
        <end position="417"/>
    </location>
</feature>
<dbReference type="InterPro" id="IPR016039">
    <property type="entry name" value="Thiolase-like"/>
</dbReference>
<dbReference type="PANTHER" id="PTHR11712:SF347">
    <property type="entry name" value="BETA KETOACYL-ACYL CARRIER PROTEIN SYNTHASE"/>
    <property type="match status" value="1"/>
</dbReference>
<evidence type="ECO:0000259" key="5">
    <source>
        <dbReference type="PROSITE" id="PS52004"/>
    </source>
</evidence>
<gene>
    <name evidence="6" type="ORF">G4177_27615</name>
</gene>
<evidence type="ECO:0000256" key="4">
    <source>
        <dbReference type="SAM" id="MobiDB-lite"/>
    </source>
</evidence>
<dbReference type="Pfam" id="PF02801">
    <property type="entry name" value="Ketoacyl-synt_C"/>
    <property type="match status" value="1"/>
</dbReference>
<evidence type="ECO:0000256" key="3">
    <source>
        <dbReference type="RuleBase" id="RU003694"/>
    </source>
</evidence>
<sequence>MVAPVVVTGAAWTTPLGRGLDAVWRRLLAGEHGFVEVPSPHRLRNTQAAVVPRRSGGLAEARSGGVAAKDAPASRALPTLEVEPERARSLSLERAADSQEPAGPAERLRSLAVETLREALAHADLAGDGTRTLFVLGTSLGAYLDDEGERNAPLHQWADAVVGTLGAKAPPVVLSTACSSGSDALVVGAECIRAGLADVCVCGGVDILTPSKRLAHSALSTLSPSRARAYDTRHDGMMLGEGAAFLVLESAAHAEQRSARILARLRGVGSANDAASMTSPDPAAAGARLAMERSLADAGLAASEIGLVNGHGSATPVNDRAEAAAFRSVFGSEGGPLVFATKGAFGHTLGATGAMEAIATILGLREGIVPPIVGLEQPDPDFPCPLSVGAPTRHAARKGLSVTLGFGGFDTSLVFEVAR</sequence>
<dbReference type="CDD" id="cd00834">
    <property type="entry name" value="KAS_I_II"/>
    <property type="match status" value="1"/>
</dbReference>
<proteinExistence type="inferred from homology"/>
<dbReference type="PANTHER" id="PTHR11712">
    <property type="entry name" value="POLYKETIDE SYNTHASE-RELATED"/>
    <property type="match status" value="1"/>
</dbReference>
<evidence type="ECO:0000313" key="6">
    <source>
        <dbReference type="EMBL" id="MBE4751940.1"/>
    </source>
</evidence>
<dbReference type="SMART" id="SM00825">
    <property type="entry name" value="PKS_KS"/>
    <property type="match status" value="1"/>
</dbReference>
<evidence type="ECO:0000313" key="7">
    <source>
        <dbReference type="Proteomes" id="UP001516472"/>
    </source>
</evidence>
<comment type="similarity">
    <text evidence="1 3">Belongs to the thiolase-like superfamily. Beta-ketoacyl-ACP synthases family.</text>
</comment>
<keyword evidence="2 3" id="KW-0808">Transferase</keyword>
<organism evidence="6 7">
    <name type="scientific">Corallococcus soli</name>
    <dbReference type="NCBI Taxonomy" id="2710757"/>
    <lineage>
        <taxon>Bacteria</taxon>
        <taxon>Pseudomonadati</taxon>
        <taxon>Myxococcota</taxon>
        <taxon>Myxococcia</taxon>
        <taxon>Myxococcales</taxon>
        <taxon>Cystobacterineae</taxon>
        <taxon>Myxococcaceae</taxon>
        <taxon>Corallococcus</taxon>
    </lineage>
</organism>